<evidence type="ECO:0000256" key="1">
    <source>
        <dbReference type="SAM" id="MobiDB-lite"/>
    </source>
</evidence>
<evidence type="ECO:0000313" key="3">
    <source>
        <dbReference type="Proteomes" id="UP000198559"/>
    </source>
</evidence>
<reference evidence="3" key="1">
    <citation type="submission" date="2016-06" db="EMBL/GenBank/DDBJ databases">
        <authorList>
            <person name="Petersen J."/>
            <person name="Sayavedra L."/>
        </authorList>
    </citation>
    <scope>NUCLEOTIDE SEQUENCE [LARGE SCALE GENOMIC DNA]</scope>
    <source>
        <strain evidence="3">BazSymB</strain>
    </source>
</reference>
<gene>
    <name evidence="2" type="ORF">BAZSYMB_GORF4_GLIMMER3</name>
</gene>
<sequence length="258" mass="29102">MINISNSNSNSNRPGPLRNSSSAEFNTKEAVALFYGRKKTEKLNAIIGLNIFATKIKDINNAAHNDDPYADYFLLNIDSALKGAARRLSEWQNTFTKLSNDSLITINQGSSVNPMTLEVSFSSTYANIAFSLLKQSDNLMLTIYALKHIGLINRVVCNQEINKVNKLMRKTFLSADGYKYFSINRKDVKQKTARYIQAHVAMKFTENLPQEIMDKSLRAEHAPNIILDPNEIFRKKPKPVTKNPVTKKPVAKETSNDQ</sequence>
<dbReference type="InterPro" id="IPR014996">
    <property type="entry name" value="AcaB"/>
</dbReference>
<dbReference type="AlphaFoldDB" id="A0A1H6JPB4"/>
<dbReference type="Pfam" id="PF08900">
    <property type="entry name" value="AcaB"/>
    <property type="match status" value="1"/>
</dbReference>
<feature type="region of interest" description="Disordered" evidence="1">
    <location>
        <begin position="233"/>
        <end position="258"/>
    </location>
</feature>
<proteinExistence type="predicted"/>
<dbReference type="NCBIfam" id="TIGR03761">
    <property type="entry name" value="ICE_PFL4669"/>
    <property type="match status" value="1"/>
</dbReference>
<evidence type="ECO:0000313" key="2">
    <source>
        <dbReference type="EMBL" id="SEH62410.1"/>
    </source>
</evidence>
<dbReference type="Proteomes" id="UP000198559">
    <property type="component" value="Unassembled WGS sequence"/>
</dbReference>
<dbReference type="STRING" id="235205.BAZSYMB_GORF4_GLIMMER3"/>
<accession>A0A1H6JPB4</accession>
<feature type="region of interest" description="Disordered" evidence="1">
    <location>
        <begin position="1"/>
        <end position="22"/>
    </location>
</feature>
<name>A0A1H6JPB4_9GAMM</name>
<protein>
    <submittedName>
        <fullName evidence="2">Protein containing DUF1845</fullName>
    </submittedName>
</protein>
<organism evidence="2 3">
    <name type="scientific">Bathymodiolus azoricus thioautotrophic gill symbiont</name>
    <dbReference type="NCBI Taxonomy" id="235205"/>
    <lineage>
        <taxon>Bacteria</taxon>
        <taxon>Pseudomonadati</taxon>
        <taxon>Pseudomonadota</taxon>
        <taxon>Gammaproteobacteria</taxon>
        <taxon>sulfur-oxidizing symbionts</taxon>
    </lineage>
</organism>
<dbReference type="EMBL" id="CVUD02000048">
    <property type="protein sequence ID" value="SEH62410.1"/>
    <property type="molecule type" value="Genomic_DNA"/>
</dbReference>